<keyword evidence="1" id="KW-0496">Mitochondrion</keyword>
<dbReference type="AlphaFoldDB" id="A0A1B4Z157"/>
<organism evidence="1">
    <name type="scientific">Oryza sativa subsp. indica</name>
    <name type="common">Rice</name>
    <dbReference type="NCBI Taxonomy" id="39946"/>
    <lineage>
        <taxon>Eukaryota</taxon>
        <taxon>Viridiplantae</taxon>
        <taxon>Streptophyta</taxon>
        <taxon>Embryophyta</taxon>
        <taxon>Tracheophyta</taxon>
        <taxon>Spermatophyta</taxon>
        <taxon>Magnoliopsida</taxon>
        <taxon>Liliopsida</taxon>
        <taxon>Poales</taxon>
        <taxon>Poaceae</taxon>
        <taxon>BOP clade</taxon>
        <taxon>Oryzoideae</taxon>
        <taxon>Oryzeae</taxon>
        <taxon>Oryzinae</taxon>
        <taxon>Oryza</taxon>
        <taxon>Oryza sativa</taxon>
    </lineage>
</organism>
<evidence type="ECO:0000313" key="1">
    <source>
        <dbReference type="EMBL" id="BAV53177.1"/>
    </source>
</evidence>
<gene>
    <name evidence="1" type="primary">orf76</name>
</gene>
<dbReference type="EMBL" id="AP017386">
    <property type="protein sequence ID" value="BAV53177.1"/>
    <property type="molecule type" value="Genomic_DNA"/>
</dbReference>
<sequence>MSRGVFGSGGRRARKSQVCISGVIRLFSVGKRKLVRNPELRMQGERRQMGRITVPTFSFNGRRCLSKRTNSKSNLL</sequence>
<geneLocation type="mitochondrion" evidence="1"/>
<reference evidence="1" key="1">
    <citation type="journal article" date="2016" name="PLoS ONE">
        <title>Whole Mitochondrial Genome Sequencing and Re-Examination of a Cytoplasmic Male Sterility-Associated Gene in Boro-Taichung-Type Cytoplasmic Male Sterile Rice.</title>
        <authorList>
            <person name="Kazama T."/>
            <person name="Toriyama K."/>
        </authorList>
    </citation>
    <scope>NUCLEOTIDE SEQUENCE</scope>
    <source>
        <strain evidence="1">BT-CMS</strain>
    </source>
</reference>
<accession>A0A1B4Z157</accession>
<protein>
    <submittedName>
        <fullName evidence="1">Uncharacterized protein</fullName>
    </submittedName>
</protein>
<name>A0A1B4Z157_ORYSI</name>
<proteinExistence type="predicted"/>